<dbReference type="PANTHER" id="PTHR43420">
    <property type="entry name" value="ACETYLTRANSFERASE"/>
    <property type="match status" value="1"/>
</dbReference>
<organism evidence="4 5">
    <name type="scientific">Paraoerskovia sediminicola</name>
    <dbReference type="NCBI Taxonomy" id="1138587"/>
    <lineage>
        <taxon>Bacteria</taxon>
        <taxon>Bacillati</taxon>
        <taxon>Actinomycetota</taxon>
        <taxon>Actinomycetes</taxon>
        <taxon>Micrococcales</taxon>
        <taxon>Cellulomonadaceae</taxon>
        <taxon>Paraoerskovia</taxon>
    </lineage>
</organism>
<gene>
    <name evidence="4" type="ORF">GCM10025865_29270</name>
</gene>
<dbReference type="Pfam" id="PF00583">
    <property type="entry name" value="Acetyltransf_1"/>
    <property type="match status" value="1"/>
</dbReference>
<dbReference type="Proteomes" id="UP001321475">
    <property type="component" value="Chromosome"/>
</dbReference>
<accession>A0ABN6XJY4</accession>
<evidence type="ECO:0000313" key="4">
    <source>
        <dbReference type="EMBL" id="BDZ43628.1"/>
    </source>
</evidence>
<dbReference type="CDD" id="cd04301">
    <property type="entry name" value="NAT_SF"/>
    <property type="match status" value="1"/>
</dbReference>
<keyword evidence="2" id="KW-0012">Acyltransferase</keyword>
<dbReference type="InterPro" id="IPR000182">
    <property type="entry name" value="GNAT_dom"/>
</dbReference>
<protein>
    <recommendedName>
        <fullName evidence="3">N-acetyltransferase domain-containing protein</fullName>
    </recommendedName>
</protein>
<keyword evidence="1" id="KW-0808">Transferase</keyword>
<dbReference type="EMBL" id="AP027729">
    <property type="protein sequence ID" value="BDZ43628.1"/>
    <property type="molecule type" value="Genomic_DNA"/>
</dbReference>
<dbReference type="PROSITE" id="PS51186">
    <property type="entry name" value="GNAT"/>
    <property type="match status" value="1"/>
</dbReference>
<evidence type="ECO:0000313" key="5">
    <source>
        <dbReference type="Proteomes" id="UP001321475"/>
    </source>
</evidence>
<reference evidence="5" key="1">
    <citation type="journal article" date="2019" name="Int. J. Syst. Evol. Microbiol.">
        <title>The Global Catalogue of Microorganisms (GCM) 10K type strain sequencing project: providing services to taxonomists for standard genome sequencing and annotation.</title>
        <authorList>
            <consortium name="The Broad Institute Genomics Platform"/>
            <consortium name="The Broad Institute Genome Sequencing Center for Infectious Disease"/>
            <person name="Wu L."/>
            <person name="Ma J."/>
        </authorList>
    </citation>
    <scope>NUCLEOTIDE SEQUENCE [LARGE SCALE GENOMIC DNA]</scope>
    <source>
        <strain evidence="5">NBRC 108565</strain>
    </source>
</reference>
<dbReference type="Gene3D" id="3.40.630.30">
    <property type="match status" value="1"/>
</dbReference>
<feature type="domain" description="N-acetyltransferase" evidence="3">
    <location>
        <begin position="1"/>
        <end position="169"/>
    </location>
</feature>
<name>A0ABN6XJY4_9CELL</name>
<dbReference type="InterPro" id="IPR016181">
    <property type="entry name" value="Acyl_CoA_acyltransferase"/>
</dbReference>
<dbReference type="InterPro" id="IPR050680">
    <property type="entry name" value="YpeA/RimI_acetyltransf"/>
</dbReference>
<sequence length="169" mass="17496">MIRTGDPARDAAACVGVWIAAIEARDGHRAPGAVADRARSAFGHGAVRLGVSGAPIAGFALTLGQGAAVLPGPGTASDTGERPPVTRRTALLNYLAVHPSAAGRGLGRALLDDAVEFARQDGYDEIRLEVRPTNAGAVRLYEAAGFARSPGERPHPLDGGPIVEYRRTL</sequence>
<evidence type="ECO:0000259" key="3">
    <source>
        <dbReference type="PROSITE" id="PS51186"/>
    </source>
</evidence>
<evidence type="ECO:0000256" key="1">
    <source>
        <dbReference type="ARBA" id="ARBA00022679"/>
    </source>
</evidence>
<proteinExistence type="predicted"/>
<evidence type="ECO:0000256" key="2">
    <source>
        <dbReference type="ARBA" id="ARBA00023315"/>
    </source>
</evidence>
<keyword evidence="5" id="KW-1185">Reference proteome</keyword>
<dbReference type="RefSeq" id="WP_286217809.1">
    <property type="nucleotide sequence ID" value="NZ_AP027729.1"/>
</dbReference>
<dbReference type="SUPFAM" id="SSF55729">
    <property type="entry name" value="Acyl-CoA N-acyltransferases (Nat)"/>
    <property type="match status" value="1"/>
</dbReference>